<reference evidence="2" key="1">
    <citation type="submission" date="2018-11" db="EMBL/GenBank/DDBJ databases">
        <authorList>
            <consortium name="Pathogen Informatics"/>
        </authorList>
    </citation>
    <scope>NUCLEOTIDE SEQUENCE</scope>
</reference>
<dbReference type="EMBL" id="CAAALY010030967">
    <property type="protein sequence ID" value="VEL17070.1"/>
    <property type="molecule type" value="Genomic_DNA"/>
</dbReference>
<keyword evidence="3" id="KW-1185">Reference proteome</keyword>
<evidence type="ECO:0000256" key="1">
    <source>
        <dbReference type="SAM" id="MobiDB-lite"/>
    </source>
</evidence>
<sequence length="155" mass="16209">MTSAASRTGSAAVEPAVSPRVSGKKYTENEEEAWQAGQSSCTTGDVMKMSRLATGLGMAAQQPDCDRVSMYLTGDSRKLFGGTSEGEIVAWSQPFERVNVQSSVEDAGGEKSTETYLTSGLTGSDGVPGAAYEMDQKPSREGSVIPENLIKVSGG</sequence>
<feature type="region of interest" description="Disordered" evidence="1">
    <location>
        <begin position="1"/>
        <end position="39"/>
    </location>
</feature>
<proteinExistence type="predicted"/>
<dbReference type="Proteomes" id="UP000784294">
    <property type="component" value="Unassembled WGS sequence"/>
</dbReference>
<evidence type="ECO:0000313" key="2">
    <source>
        <dbReference type="EMBL" id="VEL17070.1"/>
    </source>
</evidence>
<name>A0A448WPM5_9PLAT</name>
<gene>
    <name evidence="2" type="ORF">PXEA_LOCUS10510</name>
</gene>
<evidence type="ECO:0000313" key="3">
    <source>
        <dbReference type="Proteomes" id="UP000784294"/>
    </source>
</evidence>
<protein>
    <submittedName>
        <fullName evidence="2">Uncharacterized protein</fullName>
    </submittedName>
</protein>
<feature type="region of interest" description="Disordered" evidence="1">
    <location>
        <begin position="102"/>
        <end position="130"/>
    </location>
</feature>
<dbReference type="AlphaFoldDB" id="A0A448WPM5"/>
<accession>A0A448WPM5</accession>
<organism evidence="2 3">
    <name type="scientific">Protopolystoma xenopodis</name>
    <dbReference type="NCBI Taxonomy" id="117903"/>
    <lineage>
        <taxon>Eukaryota</taxon>
        <taxon>Metazoa</taxon>
        <taxon>Spiralia</taxon>
        <taxon>Lophotrochozoa</taxon>
        <taxon>Platyhelminthes</taxon>
        <taxon>Monogenea</taxon>
        <taxon>Polyopisthocotylea</taxon>
        <taxon>Polystomatidea</taxon>
        <taxon>Polystomatidae</taxon>
        <taxon>Protopolystoma</taxon>
    </lineage>
</organism>
<comment type="caution">
    <text evidence="2">The sequence shown here is derived from an EMBL/GenBank/DDBJ whole genome shotgun (WGS) entry which is preliminary data.</text>
</comment>